<dbReference type="NCBIfam" id="TIGR01484">
    <property type="entry name" value="HAD-SF-IIB"/>
    <property type="match status" value="1"/>
</dbReference>
<dbReference type="PANTHER" id="PTHR10000">
    <property type="entry name" value="PHOSPHOSERINE PHOSPHATASE"/>
    <property type="match status" value="1"/>
</dbReference>
<dbReference type="RefSeq" id="WP_190724278.1">
    <property type="nucleotide sequence ID" value="NZ_CP061539.1"/>
</dbReference>
<dbReference type="GO" id="GO:0005829">
    <property type="term" value="C:cytosol"/>
    <property type="evidence" value="ECO:0007669"/>
    <property type="project" value="TreeGrafter"/>
</dbReference>
<dbReference type="EMBL" id="CP061539">
    <property type="protein sequence ID" value="QNV37379.1"/>
    <property type="molecule type" value="Genomic_DNA"/>
</dbReference>
<evidence type="ECO:0000313" key="1">
    <source>
        <dbReference type="EMBL" id="QNV37379.1"/>
    </source>
</evidence>
<dbReference type="SFLD" id="SFLDG01140">
    <property type="entry name" value="C2.B:_Phosphomannomutase_and_P"/>
    <property type="match status" value="1"/>
</dbReference>
<proteinExistence type="predicted"/>
<dbReference type="CDD" id="cd07518">
    <property type="entry name" value="HAD_YbiV-Like"/>
    <property type="match status" value="1"/>
</dbReference>
<dbReference type="PROSITE" id="PS01229">
    <property type="entry name" value="COF_2"/>
    <property type="match status" value="1"/>
</dbReference>
<accession>A0A7H2BCI3</accession>
<dbReference type="SFLD" id="SFLDG01144">
    <property type="entry name" value="C2.B.4:_PGP_Like"/>
    <property type="match status" value="1"/>
</dbReference>
<gene>
    <name evidence="1" type="ORF">IDM49_09095</name>
</gene>
<dbReference type="KEGG" id="rter:IDM49_09095"/>
<dbReference type="InterPro" id="IPR023214">
    <property type="entry name" value="HAD_sf"/>
</dbReference>
<dbReference type="Proteomes" id="UP000516404">
    <property type="component" value="Chromosome"/>
</dbReference>
<dbReference type="NCBIfam" id="TIGR00099">
    <property type="entry name" value="Cof-subfamily"/>
    <property type="match status" value="1"/>
</dbReference>
<dbReference type="SFLD" id="SFLDS00003">
    <property type="entry name" value="Haloacid_Dehalogenase"/>
    <property type="match status" value="1"/>
</dbReference>
<dbReference type="Pfam" id="PF08282">
    <property type="entry name" value="Hydrolase_3"/>
    <property type="match status" value="1"/>
</dbReference>
<organism evidence="1 2">
    <name type="scientific">Rothia terrae</name>
    <dbReference type="NCBI Taxonomy" id="396015"/>
    <lineage>
        <taxon>Bacteria</taxon>
        <taxon>Bacillati</taxon>
        <taxon>Actinomycetota</taxon>
        <taxon>Actinomycetes</taxon>
        <taxon>Micrococcales</taxon>
        <taxon>Micrococcaceae</taxon>
        <taxon>Rothia</taxon>
    </lineage>
</organism>
<reference evidence="1 2" key="1">
    <citation type="submission" date="2020-09" db="EMBL/GenBank/DDBJ databases">
        <title>Investigation of environmental microbes.</title>
        <authorList>
            <person name="Ou Y."/>
            <person name="Kang Q."/>
        </authorList>
    </citation>
    <scope>NUCLEOTIDE SEQUENCE [LARGE SCALE GENOMIC DNA]</scope>
    <source>
        <strain evidence="1 2">KJZ-14</strain>
    </source>
</reference>
<dbReference type="SUPFAM" id="SSF56784">
    <property type="entry name" value="HAD-like"/>
    <property type="match status" value="1"/>
</dbReference>
<dbReference type="InterPro" id="IPR000150">
    <property type="entry name" value="Cof"/>
</dbReference>
<dbReference type="Gene3D" id="3.40.50.1000">
    <property type="entry name" value="HAD superfamily/HAD-like"/>
    <property type="match status" value="1"/>
</dbReference>
<dbReference type="Gene3D" id="3.30.1240.10">
    <property type="match status" value="1"/>
</dbReference>
<dbReference type="InterPro" id="IPR036412">
    <property type="entry name" value="HAD-like_sf"/>
</dbReference>
<dbReference type="GO" id="GO:0000287">
    <property type="term" value="F:magnesium ion binding"/>
    <property type="evidence" value="ECO:0007669"/>
    <property type="project" value="TreeGrafter"/>
</dbReference>
<sequence length="294" mass="32478">MTIKLVATDMDGTLLRDDKTFDTERFNRILDAMDERGIQFVVASGNQLPKLHHYLDSYRKRPLTYIAENGAYIADQEKDILISGFSEKTVNQIIATLANFPQVGVILSGHKNAYLPIERAEPIASLMKDYLDFLGADYNGDVSAMDFIRTWYPNAVYIDNYDVLSEDTIVKFALQTKRRETAQILAQLIDQLPPNVVPVTSGFGAIDLISRGVNKGSALKWLGEQLNIKPEEMVAFGDAANDAEMLNYVGTGVAMENATPALKATADVVIGHNNDGGVLAYLEEILELVDEGRV</sequence>
<protein>
    <submittedName>
        <fullName evidence="1">HAD family phosphatase</fullName>
    </submittedName>
</protein>
<dbReference type="GO" id="GO:0016791">
    <property type="term" value="F:phosphatase activity"/>
    <property type="evidence" value="ECO:0007669"/>
    <property type="project" value="TreeGrafter"/>
</dbReference>
<dbReference type="InterPro" id="IPR006379">
    <property type="entry name" value="HAD-SF_hydro_IIB"/>
</dbReference>
<evidence type="ECO:0000313" key="2">
    <source>
        <dbReference type="Proteomes" id="UP000516404"/>
    </source>
</evidence>
<name>A0A7H2BCI3_9MICC</name>
<dbReference type="GeneID" id="96624396"/>
<dbReference type="PANTHER" id="PTHR10000:SF53">
    <property type="entry name" value="5-AMINO-6-(5-PHOSPHO-D-RIBITYLAMINO)URACIL PHOSPHATASE YBJI-RELATED"/>
    <property type="match status" value="1"/>
</dbReference>
<dbReference type="AlphaFoldDB" id="A0A7H2BCI3"/>
<keyword evidence="2" id="KW-1185">Reference proteome</keyword>